<dbReference type="PANTHER" id="PTHR30204">
    <property type="entry name" value="REDOX-CYCLING DRUG-SENSING TRANSCRIPTIONAL ACTIVATOR SOXR"/>
    <property type="match status" value="1"/>
</dbReference>
<evidence type="ECO:0000313" key="3">
    <source>
        <dbReference type="EMBL" id="CCH34672.1"/>
    </source>
</evidence>
<dbReference type="HOGENOM" id="CLU_065103_2_2_11"/>
<dbReference type="Proteomes" id="UP000006281">
    <property type="component" value="Chromosome"/>
</dbReference>
<reference evidence="3 4" key="1">
    <citation type="journal article" date="2012" name="BMC Genomics">
        <title>Complete genome sequence of Saccharothrix espanaensis DSM 44229T and comparison to the other completely sequenced Pseudonocardiaceae.</title>
        <authorList>
            <person name="Strobel T."/>
            <person name="Al-Dilaimi A."/>
            <person name="Blom J."/>
            <person name="Gessner A."/>
            <person name="Kalinowski J."/>
            <person name="Luzhetska M."/>
            <person name="Puhler A."/>
            <person name="Szczepanowski R."/>
            <person name="Bechthold A."/>
            <person name="Ruckert C."/>
        </authorList>
    </citation>
    <scope>NUCLEOTIDE SEQUENCE [LARGE SCALE GENOMIC DNA]</scope>
    <source>
        <strain evidence="4">ATCC 51144 / DSM 44229 / JCM 9112 / NBRC 15066 / NRRL 15764</strain>
    </source>
</reference>
<dbReference type="Pfam" id="PF13411">
    <property type="entry name" value="MerR_1"/>
    <property type="match status" value="1"/>
</dbReference>
<dbReference type="STRING" id="1179773.BN6_74450"/>
<dbReference type="KEGG" id="sesp:BN6_74450"/>
<name>K0KAY1_SACES</name>
<dbReference type="PATRIC" id="fig|1179773.3.peg.7520"/>
<dbReference type="SMART" id="SM00871">
    <property type="entry name" value="AraC_E_bind"/>
    <property type="match status" value="1"/>
</dbReference>
<dbReference type="PANTHER" id="PTHR30204:SF97">
    <property type="entry name" value="MERR FAMILY REGULATORY PROTEIN"/>
    <property type="match status" value="1"/>
</dbReference>
<accession>K0KAY1</accession>
<dbReference type="Gene3D" id="1.10.1660.10">
    <property type="match status" value="1"/>
</dbReference>
<dbReference type="AlphaFoldDB" id="K0KAY1"/>
<dbReference type="Pfam" id="PF06445">
    <property type="entry name" value="GyrI-like"/>
    <property type="match status" value="1"/>
</dbReference>
<dbReference type="EMBL" id="HE804045">
    <property type="protein sequence ID" value="CCH34672.1"/>
    <property type="molecule type" value="Genomic_DNA"/>
</dbReference>
<proteinExistence type="predicted"/>
<dbReference type="InterPro" id="IPR047057">
    <property type="entry name" value="MerR_fam"/>
</dbReference>
<organism evidence="3 4">
    <name type="scientific">Saccharothrix espanaensis (strain ATCC 51144 / DSM 44229 / JCM 9112 / NBRC 15066 / NRRL 15764)</name>
    <dbReference type="NCBI Taxonomy" id="1179773"/>
    <lineage>
        <taxon>Bacteria</taxon>
        <taxon>Bacillati</taxon>
        <taxon>Actinomycetota</taxon>
        <taxon>Actinomycetes</taxon>
        <taxon>Pseudonocardiales</taxon>
        <taxon>Pseudonocardiaceae</taxon>
        <taxon>Saccharothrix</taxon>
    </lineage>
</organism>
<dbReference type="RefSeq" id="WP_015104782.1">
    <property type="nucleotide sequence ID" value="NC_019673.1"/>
</dbReference>
<sequence length="275" mass="30789">MEEVRMDRLLGIGEFSRRTRLSLKALRLYERQGLVVPAEVDPFNGYRRYREDQIAHARLVRLLRRIDMPLTVVDRIVTAPAGERAALLGEYWDEVEQRFAVQRHLAAYLHVVMSGGEGLSEMFKVEQRDVPEHVVLTEQRHVLQPALTDWIREAMDRVMAATAAFGGMSAPGLVIYHGEVTEDSDGPVEIALPIAVDAPPAGVAARVEPAHREAYVRLKKREVQYPQILGAYDAVFAWVESNGLTAAGAPREVYFADWSTIGPEDDACDIAFPIK</sequence>
<dbReference type="Gene3D" id="3.20.80.10">
    <property type="entry name" value="Regulatory factor, effector binding domain"/>
    <property type="match status" value="1"/>
</dbReference>
<dbReference type="InterPro" id="IPR000551">
    <property type="entry name" value="MerR-type_HTH_dom"/>
</dbReference>
<protein>
    <submittedName>
        <fullName evidence="3">Transcriptional regulator, MerR family</fullName>
    </submittedName>
</protein>
<evidence type="ECO:0000256" key="1">
    <source>
        <dbReference type="ARBA" id="ARBA00023125"/>
    </source>
</evidence>
<dbReference type="SMART" id="SM00422">
    <property type="entry name" value="HTH_MERR"/>
    <property type="match status" value="1"/>
</dbReference>
<keyword evidence="1" id="KW-0238">DNA-binding</keyword>
<dbReference type="SUPFAM" id="SSF46955">
    <property type="entry name" value="Putative DNA-binding domain"/>
    <property type="match status" value="1"/>
</dbReference>
<keyword evidence="4" id="KW-1185">Reference proteome</keyword>
<dbReference type="SUPFAM" id="SSF55136">
    <property type="entry name" value="Probable bacterial effector-binding domain"/>
    <property type="match status" value="1"/>
</dbReference>
<feature type="domain" description="HTH merR-type" evidence="2">
    <location>
        <begin position="9"/>
        <end position="79"/>
    </location>
</feature>
<dbReference type="PROSITE" id="PS00552">
    <property type="entry name" value="HTH_MERR_1"/>
    <property type="match status" value="1"/>
</dbReference>
<dbReference type="GO" id="GO:0003700">
    <property type="term" value="F:DNA-binding transcription factor activity"/>
    <property type="evidence" value="ECO:0007669"/>
    <property type="project" value="InterPro"/>
</dbReference>
<gene>
    <name evidence="3" type="ordered locus">BN6_74450</name>
</gene>
<dbReference type="GO" id="GO:0003677">
    <property type="term" value="F:DNA binding"/>
    <property type="evidence" value="ECO:0007669"/>
    <property type="project" value="UniProtKB-KW"/>
</dbReference>
<dbReference type="BioCyc" id="SESP1179773:BN6_RS35975-MONOMER"/>
<dbReference type="InterPro" id="IPR029442">
    <property type="entry name" value="GyrI-like"/>
</dbReference>
<dbReference type="eggNOG" id="COG0789">
    <property type="taxonomic scope" value="Bacteria"/>
</dbReference>
<dbReference type="PROSITE" id="PS50937">
    <property type="entry name" value="HTH_MERR_2"/>
    <property type="match status" value="1"/>
</dbReference>
<dbReference type="eggNOG" id="COG4978">
    <property type="taxonomic scope" value="Bacteria"/>
</dbReference>
<evidence type="ECO:0000313" key="4">
    <source>
        <dbReference type="Proteomes" id="UP000006281"/>
    </source>
</evidence>
<dbReference type="InterPro" id="IPR011256">
    <property type="entry name" value="Reg_factor_effector_dom_sf"/>
</dbReference>
<dbReference type="InterPro" id="IPR009061">
    <property type="entry name" value="DNA-bd_dom_put_sf"/>
</dbReference>
<evidence type="ECO:0000259" key="2">
    <source>
        <dbReference type="PROSITE" id="PS50937"/>
    </source>
</evidence>
<dbReference type="InterPro" id="IPR010499">
    <property type="entry name" value="AraC_E-bd"/>
</dbReference>